<name>A0A0X3Q4U8_SCHSO</name>
<feature type="repeat" description="Solcar" evidence="7">
    <location>
        <begin position="132"/>
        <end position="213"/>
    </location>
</feature>
<sequence>MGSSTKNAPVAVAGSVTPPVTLAAVQAATLSRRAVDRRRYLAGFIAGCVSRTCTAPIDRLKVLRQTAVPEIAGRNMFHCFKVMIADGGLRALWRGNGVNVLKNGPETALRFGFHGRLKDILFPGAKDLQPSQRFLVASLAGAGSLTMTYPLEVMKTRMALRRTGDPKSIVRCLQTIFQQGGFRSFYRGYTISMLSYVPYSGLELSFYELFKRSYMVHFHNYHPGDPMPHLSAPAAIALIVCSSFLPMLVVYPANLLRTRFQASTCSKPMPIIGTARDIYKADGTLGLYRGFLTSLSKTLPSVTISYLTFEFCMELMHLPTLGSR</sequence>
<organism evidence="10">
    <name type="scientific">Schistocephalus solidus</name>
    <name type="common">Tapeworm</name>
    <dbReference type="NCBI Taxonomy" id="70667"/>
    <lineage>
        <taxon>Eukaryota</taxon>
        <taxon>Metazoa</taxon>
        <taxon>Spiralia</taxon>
        <taxon>Lophotrochozoa</taxon>
        <taxon>Platyhelminthes</taxon>
        <taxon>Cestoda</taxon>
        <taxon>Eucestoda</taxon>
        <taxon>Diphyllobothriidea</taxon>
        <taxon>Diphyllobothriidae</taxon>
        <taxon>Schistocephalus</taxon>
    </lineage>
</organism>
<feature type="transmembrane region" description="Helical" evidence="9">
    <location>
        <begin position="189"/>
        <end position="210"/>
    </location>
</feature>
<dbReference type="PANTHER" id="PTHR24089">
    <property type="entry name" value="SOLUTE CARRIER FAMILY 25"/>
    <property type="match status" value="1"/>
</dbReference>
<proteinExistence type="inferred from homology"/>
<dbReference type="EMBL" id="GEEE01003982">
    <property type="protein sequence ID" value="JAP59243.1"/>
    <property type="molecule type" value="Transcribed_RNA"/>
</dbReference>
<dbReference type="Pfam" id="PF00153">
    <property type="entry name" value="Mito_carr"/>
    <property type="match status" value="3"/>
</dbReference>
<keyword evidence="3 8" id="KW-0813">Transport</keyword>
<dbReference type="Gene3D" id="1.50.40.10">
    <property type="entry name" value="Mitochondrial carrier domain"/>
    <property type="match status" value="1"/>
</dbReference>
<feature type="transmembrane region" description="Helical" evidence="9">
    <location>
        <begin position="230"/>
        <end position="251"/>
    </location>
</feature>
<dbReference type="PROSITE" id="PS50920">
    <property type="entry name" value="SOLCAR"/>
    <property type="match status" value="3"/>
</dbReference>
<dbReference type="PRINTS" id="PR00926">
    <property type="entry name" value="MITOCARRIER"/>
</dbReference>
<dbReference type="AlphaFoldDB" id="A0A0X3Q4U8"/>
<dbReference type="InterPro" id="IPR018108">
    <property type="entry name" value="MCP_transmembrane"/>
</dbReference>
<keyword evidence="9" id="KW-1133">Transmembrane helix</keyword>
<protein>
    <submittedName>
        <fullName evidence="10">Calcium-binding mitochondrial carrier protein SCaMC-1</fullName>
    </submittedName>
</protein>
<evidence type="ECO:0000256" key="6">
    <source>
        <dbReference type="ARBA" id="ARBA00023136"/>
    </source>
</evidence>
<keyword evidence="4 7" id="KW-0812">Transmembrane</keyword>
<dbReference type="GO" id="GO:0055085">
    <property type="term" value="P:transmembrane transport"/>
    <property type="evidence" value="ECO:0007669"/>
    <property type="project" value="InterPro"/>
</dbReference>
<evidence type="ECO:0000256" key="5">
    <source>
        <dbReference type="ARBA" id="ARBA00022737"/>
    </source>
</evidence>
<comment type="similarity">
    <text evidence="2 8">Belongs to the mitochondrial carrier (TC 2.A.29) family.</text>
</comment>
<evidence type="ECO:0000256" key="4">
    <source>
        <dbReference type="ARBA" id="ARBA00022692"/>
    </source>
</evidence>
<dbReference type="InterPro" id="IPR023395">
    <property type="entry name" value="MCP_dom_sf"/>
</dbReference>
<evidence type="ECO:0000256" key="1">
    <source>
        <dbReference type="ARBA" id="ARBA00004141"/>
    </source>
</evidence>
<feature type="repeat" description="Solcar" evidence="7">
    <location>
        <begin position="230"/>
        <end position="315"/>
    </location>
</feature>
<accession>A0A0X3Q4U8</accession>
<comment type="subcellular location">
    <subcellularLocation>
        <location evidence="1">Membrane</location>
        <topology evidence="1">Multi-pass membrane protein</topology>
    </subcellularLocation>
</comment>
<dbReference type="GO" id="GO:0016020">
    <property type="term" value="C:membrane"/>
    <property type="evidence" value="ECO:0007669"/>
    <property type="project" value="UniProtKB-SubCell"/>
</dbReference>
<feature type="repeat" description="Solcar" evidence="7">
    <location>
        <begin position="34"/>
        <end position="120"/>
    </location>
</feature>
<evidence type="ECO:0000256" key="2">
    <source>
        <dbReference type="ARBA" id="ARBA00006375"/>
    </source>
</evidence>
<dbReference type="SUPFAM" id="SSF103506">
    <property type="entry name" value="Mitochondrial carrier"/>
    <property type="match status" value="1"/>
</dbReference>
<dbReference type="InterPro" id="IPR002067">
    <property type="entry name" value="MCP"/>
</dbReference>
<gene>
    <name evidence="10" type="primary">SCMC1</name>
    <name evidence="10" type="ORF">TR165205</name>
</gene>
<evidence type="ECO:0000256" key="8">
    <source>
        <dbReference type="RuleBase" id="RU000488"/>
    </source>
</evidence>
<keyword evidence="5" id="KW-0677">Repeat</keyword>
<evidence type="ECO:0000256" key="3">
    <source>
        <dbReference type="ARBA" id="ARBA00022448"/>
    </source>
</evidence>
<evidence type="ECO:0000313" key="10">
    <source>
        <dbReference type="EMBL" id="JAP59243.1"/>
    </source>
</evidence>
<reference evidence="10" key="1">
    <citation type="submission" date="2016-01" db="EMBL/GenBank/DDBJ databases">
        <title>Reference transcriptome for the parasite Schistocephalus solidus: insights into the molecular evolution of parasitism.</title>
        <authorList>
            <person name="Hebert F.O."/>
            <person name="Grambauer S."/>
            <person name="Barber I."/>
            <person name="Landry C.R."/>
            <person name="Aubin-Horth N."/>
        </authorList>
    </citation>
    <scope>NUCLEOTIDE SEQUENCE</scope>
</reference>
<keyword evidence="6 7" id="KW-0472">Membrane</keyword>
<evidence type="ECO:0000256" key="7">
    <source>
        <dbReference type="PROSITE-ProRule" id="PRU00282"/>
    </source>
</evidence>
<evidence type="ECO:0000256" key="9">
    <source>
        <dbReference type="SAM" id="Phobius"/>
    </source>
</evidence>